<evidence type="ECO:0008006" key="4">
    <source>
        <dbReference type="Google" id="ProtNLM"/>
    </source>
</evidence>
<comment type="caution">
    <text evidence="2">The sequence shown here is derived from an EMBL/GenBank/DDBJ whole genome shotgun (WGS) entry which is preliminary data.</text>
</comment>
<keyword evidence="1" id="KW-0732">Signal</keyword>
<accession>A0ABV7CKJ8</accession>
<feature type="signal peptide" evidence="1">
    <location>
        <begin position="1"/>
        <end position="18"/>
    </location>
</feature>
<dbReference type="RefSeq" id="WP_377124351.1">
    <property type="nucleotide sequence ID" value="NZ_JBHRSD010000017.1"/>
</dbReference>
<proteinExistence type="predicted"/>
<reference evidence="3" key="1">
    <citation type="journal article" date="2019" name="Int. J. Syst. Evol. Microbiol.">
        <title>The Global Catalogue of Microorganisms (GCM) 10K type strain sequencing project: providing services to taxonomists for standard genome sequencing and annotation.</title>
        <authorList>
            <consortium name="The Broad Institute Genomics Platform"/>
            <consortium name="The Broad Institute Genome Sequencing Center for Infectious Disease"/>
            <person name="Wu L."/>
            <person name="Ma J."/>
        </authorList>
    </citation>
    <scope>NUCLEOTIDE SEQUENCE [LARGE SCALE GENOMIC DNA]</scope>
    <source>
        <strain evidence="3">KCTC 42730</strain>
    </source>
</reference>
<evidence type="ECO:0000256" key="1">
    <source>
        <dbReference type="SAM" id="SignalP"/>
    </source>
</evidence>
<sequence length="177" mass="19564">MKLFLALSAILMAQHAQASIQAFPEYRCEQASVEIQLVDLKLCTNKNALRSVNVLGLSDPNLVLTLSKQELAIAKLPPAIAIANLHQKMGITVHQLFMRLASGELTPEITAAFAVNEQNPIQVFQHEALFALAVIGSNQDYDRIYLNLKDGEAIYQITGEFNQLELESILAAIQYID</sequence>
<evidence type="ECO:0000313" key="2">
    <source>
        <dbReference type="EMBL" id="MFC3033162.1"/>
    </source>
</evidence>
<dbReference type="EMBL" id="JBHRSD010000017">
    <property type="protein sequence ID" value="MFC3033162.1"/>
    <property type="molecule type" value="Genomic_DNA"/>
</dbReference>
<name>A0ABV7CKJ8_9GAMM</name>
<feature type="chain" id="PRO_5046358911" description="DUF4154 domain-containing protein" evidence="1">
    <location>
        <begin position="19"/>
        <end position="177"/>
    </location>
</feature>
<organism evidence="2 3">
    <name type="scientific">Pseudoalteromonas fenneropenaei</name>
    <dbReference type="NCBI Taxonomy" id="1737459"/>
    <lineage>
        <taxon>Bacteria</taxon>
        <taxon>Pseudomonadati</taxon>
        <taxon>Pseudomonadota</taxon>
        <taxon>Gammaproteobacteria</taxon>
        <taxon>Alteromonadales</taxon>
        <taxon>Pseudoalteromonadaceae</taxon>
        <taxon>Pseudoalteromonas</taxon>
    </lineage>
</organism>
<keyword evidence="3" id="KW-1185">Reference proteome</keyword>
<evidence type="ECO:0000313" key="3">
    <source>
        <dbReference type="Proteomes" id="UP001595453"/>
    </source>
</evidence>
<protein>
    <recommendedName>
        <fullName evidence="4">DUF4154 domain-containing protein</fullName>
    </recommendedName>
</protein>
<dbReference type="Proteomes" id="UP001595453">
    <property type="component" value="Unassembled WGS sequence"/>
</dbReference>
<gene>
    <name evidence="2" type="ORF">ACFOEE_11585</name>
</gene>